<dbReference type="HOGENOM" id="CLU_2140653_0_0_3"/>
<dbReference type="PANTHER" id="PTHR42813">
    <property type="entry name" value="ZINC-TYPE ALCOHOL DEHYDROGENASE-LIKE"/>
    <property type="match status" value="1"/>
</dbReference>
<dbReference type="InterPro" id="IPR013154">
    <property type="entry name" value="ADH-like_N"/>
</dbReference>
<dbReference type="GO" id="GO:0008270">
    <property type="term" value="F:zinc ion binding"/>
    <property type="evidence" value="ECO:0007669"/>
    <property type="project" value="InterPro"/>
</dbReference>
<dbReference type="SUPFAM" id="SSF50129">
    <property type="entry name" value="GroES-like"/>
    <property type="match status" value="1"/>
</dbReference>
<gene>
    <name evidence="6" type="ordered locus">Ava_C0166</name>
</gene>
<dbReference type="Pfam" id="PF08240">
    <property type="entry name" value="ADH_N"/>
    <property type="match status" value="1"/>
</dbReference>
<dbReference type="PROSITE" id="PS00059">
    <property type="entry name" value="ADH_ZINC"/>
    <property type="match status" value="1"/>
</dbReference>
<evidence type="ECO:0000256" key="2">
    <source>
        <dbReference type="ARBA" id="ARBA00022723"/>
    </source>
</evidence>
<organism evidence="6 7">
    <name type="scientific">Trichormus variabilis (strain ATCC 29413 / PCC 7937)</name>
    <name type="common">Anabaena variabilis</name>
    <dbReference type="NCBI Taxonomy" id="240292"/>
    <lineage>
        <taxon>Bacteria</taxon>
        <taxon>Bacillati</taxon>
        <taxon>Cyanobacteriota</taxon>
        <taxon>Cyanophyceae</taxon>
        <taxon>Nostocales</taxon>
        <taxon>Nostocaceae</taxon>
        <taxon>Trichormus</taxon>
    </lineage>
</organism>
<keyword evidence="6" id="KW-0614">Plasmid</keyword>
<dbReference type="eggNOG" id="COG1063">
    <property type="taxonomic scope" value="Bacteria"/>
</dbReference>
<evidence type="ECO:0000259" key="5">
    <source>
        <dbReference type="Pfam" id="PF08240"/>
    </source>
</evidence>
<dbReference type="Proteomes" id="UP000002533">
    <property type="component" value="Plasmid pAnaC"/>
</dbReference>
<name>Q3M191_TRIV2</name>
<feature type="domain" description="Alcohol dehydrogenase-like N-terminal" evidence="5">
    <location>
        <begin position="14"/>
        <end position="72"/>
    </location>
</feature>
<geneLocation type="plasmid" evidence="7">
    <name>pAnaC</name>
</geneLocation>
<evidence type="ECO:0000313" key="6">
    <source>
        <dbReference type="EMBL" id="ABA25252.1"/>
    </source>
</evidence>
<evidence type="ECO:0000256" key="4">
    <source>
        <dbReference type="ARBA" id="ARBA00023002"/>
    </source>
</evidence>
<sequence length="112" mass="12611">MRVETVPDPKIINPRDAILKVTSATICGSDLHIYNGYIPTMEPGDIIGHEFMGEIVDIGNEVKKLKKGDRVLKGEVDPSAVFTHHLPLKEAKHGFELFNQRKEHCIKVRLQP</sequence>
<accession>Q3M191</accession>
<dbReference type="PANTHER" id="PTHR42813:SF2">
    <property type="entry name" value="DEHYDROGENASE, ZINC-CONTAINING, PUTATIVE (AFU_ORTHOLOGUE AFUA_2G02810)-RELATED"/>
    <property type="match status" value="1"/>
</dbReference>
<keyword evidence="3" id="KW-0862">Zinc</keyword>
<dbReference type="EC" id="1.1.1.103" evidence="6"/>
<dbReference type="EMBL" id="CP000121">
    <property type="protein sequence ID" value="ABA25252.1"/>
    <property type="molecule type" value="Genomic_DNA"/>
</dbReference>
<protein>
    <submittedName>
        <fullName evidence="6">Threonine dehydrogenase and related Zn-dependent dehydrogenases-like protein</fullName>
        <ecNumber evidence="6">1.1.1.103</ecNumber>
    </submittedName>
</protein>
<dbReference type="KEGG" id="ava:Ava_C0166"/>
<keyword evidence="2" id="KW-0479">Metal-binding</keyword>
<dbReference type="GO" id="GO:0008743">
    <property type="term" value="F:L-threonine 3-dehydrogenase activity"/>
    <property type="evidence" value="ECO:0007669"/>
    <property type="project" value="UniProtKB-EC"/>
</dbReference>
<keyword evidence="4 6" id="KW-0560">Oxidoreductase</keyword>
<evidence type="ECO:0000256" key="3">
    <source>
        <dbReference type="ARBA" id="ARBA00022833"/>
    </source>
</evidence>
<dbReference type="InterPro" id="IPR011032">
    <property type="entry name" value="GroES-like_sf"/>
</dbReference>
<reference evidence="7" key="1">
    <citation type="journal article" date="2014" name="Stand. Genomic Sci.">
        <title>Complete genome sequence of Anabaena variabilis ATCC 29413.</title>
        <authorList>
            <person name="Thiel T."/>
            <person name="Pratte B.S."/>
            <person name="Zhong J."/>
            <person name="Goodwin L."/>
            <person name="Copeland A."/>
            <person name="Lucas S."/>
            <person name="Han C."/>
            <person name="Pitluck S."/>
            <person name="Land M.L."/>
            <person name="Kyrpides N.C."/>
            <person name="Woyke T."/>
        </authorList>
    </citation>
    <scope>NUCLEOTIDE SEQUENCE [LARGE SCALE GENOMIC DNA]</scope>
    <source>
        <strain evidence="7">ATCC 29413 / PCC 7937</strain>
    </source>
</reference>
<dbReference type="AlphaFoldDB" id="Q3M191"/>
<dbReference type="InterPro" id="IPR002328">
    <property type="entry name" value="ADH_Zn_CS"/>
</dbReference>
<evidence type="ECO:0000256" key="1">
    <source>
        <dbReference type="ARBA" id="ARBA00001947"/>
    </source>
</evidence>
<dbReference type="Gene3D" id="3.90.180.10">
    <property type="entry name" value="Medium-chain alcohol dehydrogenases, catalytic domain"/>
    <property type="match status" value="1"/>
</dbReference>
<proteinExistence type="predicted"/>
<comment type="cofactor">
    <cofactor evidence="1">
        <name>Zn(2+)</name>
        <dbReference type="ChEBI" id="CHEBI:29105"/>
    </cofactor>
</comment>
<evidence type="ECO:0000313" key="7">
    <source>
        <dbReference type="Proteomes" id="UP000002533"/>
    </source>
</evidence>